<gene>
    <name evidence="2" type="ORF">B7P43_G12028</name>
</gene>
<dbReference type="GO" id="GO:0008202">
    <property type="term" value="P:steroid metabolic process"/>
    <property type="evidence" value="ECO:0007669"/>
    <property type="project" value="TreeGrafter"/>
</dbReference>
<dbReference type="GO" id="GO:0016491">
    <property type="term" value="F:oxidoreductase activity"/>
    <property type="evidence" value="ECO:0007669"/>
    <property type="project" value="TreeGrafter"/>
</dbReference>
<protein>
    <recommendedName>
        <fullName evidence="4">D-beta-hydroxybutyrate dehydrogenase, mitochondrial</fullName>
    </recommendedName>
</protein>
<dbReference type="Gene3D" id="3.40.50.720">
    <property type="entry name" value="NAD(P)-binding Rossmann-like Domain"/>
    <property type="match status" value="1"/>
</dbReference>
<evidence type="ECO:0000313" key="3">
    <source>
        <dbReference type="Proteomes" id="UP000235965"/>
    </source>
</evidence>
<name>A0A2J7RD83_9NEOP</name>
<dbReference type="EMBL" id="NEVH01005293">
    <property type="protein sequence ID" value="PNF38794.1"/>
    <property type="molecule type" value="Genomic_DNA"/>
</dbReference>
<dbReference type="InterPro" id="IPR036291">
    <property type="entry name" value="NAD(P)-bd_dom_sf"/>
</dbReference>
<comment type="caution">
    <text evidence="2">The sequence shown here is derived from an EMBL/GenBank/DDBJ whole genome shotgun (WGS) entry which is preliminary data.</text>
</comment>
<sequence length="301" mass="33810">MGKNEELPWDLFDRCLLPVIFSHAAAVILSTILNSLYISQVSTFTLFLWFVVSSLGAVFFYHNLKVTAAGKTVLITDCTSKIGYAAARQLDDLGFTVFAGFQDKDKGSKSARKLKDESSGRLHTLQLDVTSEKEILAAAAYVKENLPHGTSGLWALVNSSTWAAFGEVEWIPFAVYKEATEVNLLSAIRITQVFLPLIRKTKGKTWFTDEVLLAQARHMWKSMSKEAQAEYGEDYFEQSVRSLETYTKGEEMDLTPVLRSLTDAACRTFPLPRYTSVTRSEKLQAFVADHLPRSVYDIIYT</sequence>
<reference evidence="2 3" key="1">
    <citation type="submission" date="2017-12" db="EMBL/GenBank/DDBJ databases">
        <title>Hemimetabolous genomes reveal molecular basis of termite eusociality.</title>
        <authorList>
            <person name="Harrison M.C."/>
            <person name="Jongepier E."/>
            <person name="Robertson H.M."/>
            <person name="Arning N."/>
            <person name="Bitard-Feildel T."/>
            <person name="Chao H."/>
            <person name="Childers C.P."/>
            <person name="Dinh H."/>
            <person name="Doddapaneni H."/>
            <person name="Dugan S."/>
            <person name="Gowin J."/>
            <person name="Greiner C."/>
            <person name="Han Y."/>
            <person name="Hu H."/>
            <person name="Hughes D.S.T."/>
            <person name="Huylmans A.-K."/>
            <person name="Kemena C."/>
            <person name="Kremer L.P.M."/>
            <person name="Lee S.L."/>
            <person name="Lopez-Ezquerra A."/>
            <person name="Mallet L."/>
            <person name="Monroy-Kuhn J.M."/>
            <person name="Moser A."/>
            <person name="Murali S.C."/>
            <person name="Muzny D.M."/>
            <person name="Otani S."/>
            <person name="Piulachs M.-D."/>
            <person name="Poelchau M."/>
            <person name="Qu J."/>
            <person name="Schaub F."/>
            <person name="Wada-Katsumata A."/>
            <person name="Worley K.C."/>
            <person name="Xie Q."/>
            <person name="Ylla G."/>
            <person name="Poulsen M."/>
            <person name="Gibbs R.A."/>
            <person name="Schal C."/>
            <person name="Richards S."/>
            <person name="Belles X."/>
            <person name="Korb J."/>
            <person name="Bornberg-Bauer E."/>
        </authorList>
    </citation>
    <scope>NUCLEOTIDE SEQUENCE [LARGE SCALE GENOMIC DNA]</scope>
    <source>
        <tissue evidence="2">Whole body</tissue>
    </source>
</reference>
<dbReference type="InterPro" id="IPR002347">
    <property type="entry name" value="SDR_fam"/>
</dbReference>
<keyword evidence="1" id="KW-0472">Membrane</keyword>
<evidence type="ECO:0000256" key="1">
    <source>
        <dbReference type="SAM" id="Phobius"/>
    </source>
</evidence>
<feature type="transmembrane region" description="Helical" evidence="1">
    <location>
        <begin position="46"/>
        <end position="64"/>
    </location>
</feature>
<evidence type="ECO:0000313" key="2">
    <source>
        <dbReference type="EMBL" id="PNF38794.1"/>
    </source>
</evidence>
<proteinExistence type="predicted"/>
<keyword evidence="3" id="KW-1185">Reference proteome</keyword>
<dbReference type="Pfam" id="PF00106">
    <property type="entry name" value="adh_short"/>
    <property type="match status" value="1"/>
</dbReference>
<dbReference type="SUPFAM" id="SSF51735">
    <property type="entry name" value="NAD(P)-binding Rossmann-fold domains"/>
    <property type="match status" value="1"/>
</dbReference>
<evidence type="ECO:0008006" key="4">
    <source>
        <dbReference type="Google" id="ProtNLM"/>
    </source>
</evidence>
<dbReference type="PANTHER" id="PTHR43313">
    <property type="entry name" value="SHORT-CHAIN DEHYDROGENASE/REDUCTASE FAMILY 9C"/>
    <property type="match status" value="1"/>
</dbReference>
<dbReference type="PANTHER" id="PTHR43313:SF50">
    <property type="entry name" value="GH26015P"/>
    <property type="match status" value="1"/>
</dbReference>
<accession>A0A2J7RD83</accession>
<dbReference type="OrthoDB" id="2102561at2759"/>
<organism evidence="2 3">
    <name type="scientific">Cryptotermes secundus</name>
    <dbReference type="NCBI Taxonomy" id="105785"/>
    <lineage>
        <taxon>Eukaryota</taxon>
        <taxon>Metazoa</taxon>
        <taxon>Ecdysozoa</taxon>
        <taxon>Arthropoda</taxon>
        <taxon>Hexapoda</taxon>
        <taxon>Insecta</taxon>
        <taxon>Pterygota</taxon>
        <taxon>Neoptera</taxon>
        <taxon>Polyneoptera</taxon>
        <taxon>Dictyoptera</taxon>
        <taxon>Blattodea</taxon>
        <taxon>Blattoidea</taxon>
        <taxon>Termitoidae</taxon>
        <taxon>Kalotermitidae</taxon>
        <taxon>Cryptotermitinae</taxon>
        <taxon>Cryptotermes</taxon>
    </lineage>
</organism>
<keyword evidence="1" id="KW-0812">Transmembrane</keyword>
<dbReference type="Proteomes" id="UP000235965">
    <property type="component" value="Unassembled WGS sequence"/>
</dbReference>
<feature type="transmembrane region" description="Helical" evidence="1">
    <location>
        <begin position="20"/>
        <end position="39"/>
    </location>
</feature>
<dbReference type="AlphaFoldDB" id="A0A2J7RD83"/>
<keyword evidence="1" id="KW-1133">Transmembrane helix</keyword>